<accession>A0ABR9KBP3</accession>
<sequence>MSRLSCVLLACALVFGVPTVAHAVPKGGKPQIEPVARVEVPGAAPAAPAGGPSLASQVGQDTPKGPGELQVTVPAGPELAGKVAAEAKRRMGADSPSAEAILPADARDGLGLLPVKGTRALTGEREGVPLVTFRLCAAAERLPAACSSARPVATPVQADVTGDGLPDLTATLVPRKAEGGSVGIGLGVVQLGEPVSAQVWAEYGVGEGRVVKVGFDGYRRGTALSGRDWGLFTVDLAALAEGKIDVRATVRRSDPGASVATIAGLEGKAMLSLGQTPATERFAAHAAFDGDKSTLSATASSPARLDALAVAGGRRFTQVTVDRMGAELTAELTRPGDVRFASAAPIASATFHDYLFQEGRLTRAAGLSIKRLPREFRATARSGGLSVTAGAPRPKAAELTFYDAARDQTLVQASLTGLPARMTIEHDAAANRVVHTASSALGGCTLLLQRGGGAIAGLDGDHVTMIKDGPRLGVSARLARVAGFDVTYGAAPRVKLRLGSGGGPFVGAAGIDGRHLARLELSNTPATLEAELDPAARRAVYAADGAIERLRAAYADPASGLSVDASVRGVRDSVRASWELGPRTSLEVRSPARLARVDLHAASGQGTLRAGVRGVRGRVSVVADSVARRLDWTADAPVTSVTASARAGDLRAAVSATGVPARWQATWGAPAQGTTPTQSTTPAQSTTPTQSATPTPTQSATPAQGAAGEAVSFRGLSGPIGSATIAVANHADATAPKGPHLAAHHDTTTGRFDASARLDELRTADLAMNPARTGFHADVRAARRPVTLDADLRTAGGQRWGALATVGPAPGRVAVSTEGGRLTYEGSEVALKGRVWLGDSAAIADPPHVPGGLSLVDGGTRDRPGLKGYVDVRGLPGTVRVDLARKTFTFAGFRPEGRRLALYLDSSVLAPVPIRASATLTGLPSAITSMTVGPIGVEGRSVTAAYTILPPATLGTLDVRAEADGGGLRGRVLVDPVPATVSITGRYGGQTRVRVRNSAPVKRMEAAVTMDGATGLLRFTDVPAVFGIDADTNPNGLQVPQLTYKADAGTLDGLLAVQAALVEKAYQPPQGRLLDTVLEVGDLAQETTARLNPDLSIDLVSKPTPTRLLRARTGLDLAPVAARKVAARKDVPYAGGFLAYQLDGSFGLGRSRIEDVTLAVHGMSWLRVRPGKVPFGGSAPAAAGFVSPGFEGGYDRLDLRTAGVDLRPDVKLDVKVTRSVGPDVFDESVRIGPATSLRLRRYDQRMRPISSRQAVKAGSVPLACVTVDTKPGLVPARRGGSLTLRGADGPQVVSLLDAGGQTPGYAVDLLASFMSPFPGADWKVASVDPGGCR</sequence>
<feature type="region of interest" description="Disordered" evidence="1">
    <location>
        <begin position="669"/>
        <end position="709"/>
    </location>
</feature>
<gene>
    <name evidence="3" type="ORF">H4W81_002205</name>
</gene>
<dbReference type="Proteomes" id="UP000661607">
    <property type="component" value="Unassembled WGS sequence"/>
</dbReference>
<evidence type="ECO:0000256" key="2">
    <source>
        <dbReference type="SAM" id="SignalP"/>
    </source>
</evidence>
<dbReference type="EMBL" id="JADBEF010000001">
    <property type="protein sequence ID" value="MBE1559426.1"/>
    <property type="molecule type" value="Genomic_DNA"/>
</dbReference>
<protein>
    <submittedName>
        <fullName evidence="3">Uncharacterized protein</fullName>
    </submittedName>
</protein>
<keyword evidence="2" id="KW-0732">Signal</keyword>
<keyword evidence="4" id="KW-1185">Reference proteome</keyword>
<proteinExistence type="predicted"/>
<organism evidence="3 4">
    <name type="scientific">Nonomuraea africana</name>
    <dbReference type="NCBI Taxonomy" id="46171"/>
    <lineage>
        <taxon>Bacteria</taxon>
        <taxon>Bacillati</taxon>
        <taxon>Actinomycetota</taxon>
        <taxon>Actinomycetes</taxon>
        <taxon>Streptosporangiales</taxon>
        <taxon>Streptosporangiaceae</taxon>
        <taxon>Nonomuraea</taxon>
    </lineage>
</organism>
<evidence type="ECO:0000313" key="4">
    <source>
        <dbReference type="Proteomes" id="UP000661607"/>
    </source>
</evidence>
<feature type="compositionally biased region" description="Low complexity" evidence="1">
    <location>
        <begin position="43"/>
        <end position="52"/>
    </location>
</feature>
<feature type="signal peptide" evidence="2">
    <location>
        <begin position="1"/>
        <end position="23"/>
    </location>
</feature>
<feature type="chain" id="PRO_5047524779" evidence="2">
    <location>
        <begin position="24"/>
        <end position="1333"/>
    </location>
</feature>
<dbReference type="RefSeq" id="WP_192774708.1">
    <property type="nucleotide sequence ID" value="NZ_BAAASY010000001.1"/>
</dbReference>
<comment type="caution">
    <text evidence="3">The sequence shown here is derived from an EMBL/GenBank/DDBJ whole genome shotgun (WGS) entry which is preliminary data.</text>
</comment>
<feature type="compositionally biased region" description="Low complexity" evidence="1">
    <location>
        <begin position="669"/>
        <end position="708"/>
    </location>
</feature>
<evidence type="ECO:0000313" key="3">
    <source>
        <dbReference type="EMBL" id="MBE1559426.1"/>
    </source>
</evidence>
<reference evidence="3 4" key="1">
    <citation type="submission" date="2020-10" db="EMBL/GenBank/DDBJ databases">
        <title>Sequencing the genomes of 1000 actinobacteria strains.</title>
        <authorList>
            <person name="Klenk H.-P."/>
        </authorList>
    </citation>
    <scope>NUCLEOTIDE SEQUENCE [LARGE SCALE GENOMIC DNA]</scope>
    <source>
        <strain evidence="3 4">DSM 43748</strain>
    </source>
</reference>
<feature type="region of interest" description="Disordered" evidence="1">
    <location>
        <begin position="43"/>
        <end position="73"/>
    </location>
</feature>
<evidence type="ECO:0000256" key="1">
    <source>
        <dbReference type="SAM" id="MobiDB-lite"/>
    </source>
</evidence>
<name>A0ABR9KBP3_9ACTN</name>